<sequence>MSENSNAGDTHGDTIRNSSGNDDNSSKQPLPQQQQKQGHQVRQEDQLPSSSSSTAPSSSAAFSSQFVKTKVDRSPNSHFKLPIVSTAFNSYEPISTIRETTPPQSFRYPSAPSSPATPNATHFDEMYKNGDHTMTPNDDMKLDNSSLIPPADPPLTPAHNKLSTSRFLDSIMDQYLQCTDDDRIAIVQALLGVSSRAVLSEVNRYISPLLKKDPFTILPNEISLRIISFIDDPQTLARASQVSRLWYLLLSDDLTWKELCKSHHYRRLSAAVSLAPNRSHSIGSDSLAGFLAAGGGMEDLAEAIYNPDVTKGPIPTSYRSHFKHQYMLNTAWNSGGRLAAKYVISNSGVVTSLLMTGGYIVFALDNSKIFVFREDGKLLRSLFGHVMGVWALTLWGDTLVSGGCDRDVRVWNLKTGECLQILRGHSSTVRCLQMANPTTAISGSRDNTIRIWDITRGTCRAVLQGHRSSVRCIEVKGDICVSGSYDFTAKVWRISDGTLLHTLNGHFSQIYSLAFDGKRIATGSLDASIRIWDVETGACLSVLQGHTSLVGQLQMKDDILVSGGSDGALRVWDLKEYKCVHRLAAHDNSVTSLQFDENRIVSGGSDGKVRVWDLQTGLHIRDLSSPFDSVWRVAFKDEKVAILASRNNRIHMELTSFSPPREILDTISQSPVIGPVRSNFRIDGNSTKRVLDPLAAASTSQEDDDDYDDDDDDNDDDDDDDDDVDGIYESAELADSTDPRVLSNGSGNGAIDPMDTT</sequence>
<feature type="repeat" description="WD" evidence="3">
    <location>
        <begin position="583"/>
        <end position="622"/>
    </location>
</feature>
<gene>
    <name evidence="6" type="ORF">BN980_GECA09s03068g</name>
</gene>
<organism evidence="6 7">
    <name type="scientific">Geotrichum candidum</name>
    <name type="common">Oospora lactis</name>
    <name type="synonym">Dipodascus geotrichum</name>
    <dbReference type="NCBI Taxonomy" id="1173061"/>
    <lineage>
        <taxon>Eukaryota</taxon>
        <taxon>Fungi</taxon>
        <taxon>Dikarya</taxon>
        <taxon>Ascomycota</taxon>
        <taxon>Saccharomycotina</taxon>
        <taxon>Dipodascomycetes</taxon>
        <taxon>Dipodascales</taxon>
        <taxon>Dipodascaceae</taxon>
        <taxon>Geotrichum</taxon>
    </lineage>
</organism>
<dbReference type="InterPro" id="IPR001810">
    <property type="entry name" value="F-box_dom"/>
</dbReference>
<dbReference type="PROSITE" id="PS50294">
    <property type="entry name" value="WD_REPEATS_REGION"/>
    <property type="match status" value="4"/>
</dbReference>
<dbReference type="InterPro" id="IPR036322">
    <property type="entry name" value="WD40_repeat_dom_sf"/>
</dbReference>
<dbReference type="InterPro" id="IPR019775">
    <property type="entry name" value="WD40_repeat_CS"/>
</dbReference>
<feature type="repeat" description="WD" evidence="3">
    <location>
        <begin position="503"/>
        <end position="542"/>
    </location>
</feature>
<feature type="compositionally biased region" description="Low complexity" evidence="4">
    <location>
        <begin position="49"/>
        <end position="61"/>
    </location>
</feature>
<evidence type="ECO:0000259" key="5">
    <source>
        <dbReference type="PROSITE" id="PS50181"/>
    </source>
</evidence>
<feature type="compositionally biased region" description="Polar residues" evidence="4">
    <location>
        <begin position="15"/>
        <end position="27"/>
    </location>
</feature>
<evidence type="ECO:0000256" key="3">
    <source>
        <dbReference type="PROSITE-ProRule" id="PRU00221"/>
    </source>
</evidence>
<dbReference type="SUPFAM" id="SSF50978">
    <property type="entry name" value="WD40 repeat-like"/>
    <property type="match status" value="1"/>
</dbReference>
<reference evidence="6" key="1">
    <citation type="submission" date="2014-03" db="EMBL/GenBank/DDBJ databases">
        <authorList>
            <person name="Casaregola S."/>
        </authorList>
    </citation>
    <scope>NUCLEOTIDE SEQUENCE [LARGE SCALE GENOMIC DNA]</scope>
    <source>
        <strain evidence="6">CLIB 918</strain>
    </source>
</reference>
<dbReference type="SMART" id="SM00320">
    <property type="entry name" value="WD40"/>
    <property type="match status" value="6"/>
</dbReference>
<feature type="repeat" description="WD" evidence="3">
    <location>
        <begin position="463"/>
        <end position="502"/>
    </location>
</feature>
<feature type="region of interest" description="Disordered" evidence="4">
    <location>
        <begin position="1"/>
        <end position="61"/>
    </location>
</feature>
<dbReference type="SUPFAM" id="SSF81383">
    <property type="entry name" value="F-box domain"/>
    <property type="match status" value="1"/>
</dbReference>
<dbReference type="CDD" id="cd00200">
    <property type="entry name" value="WD40"/>
    <property type="match status" value="1"/>
</dbReference>
<dbReference type="InterPro" id="IPR036047">
    <property type="entry name" value="F-box-like_dom_sf"/>
</dbReference>
<feature type="region of interest" description="Disordered" evidence="4">
    <location>
        <begin position="691"/>
        <end position="757"/>
    </location>
</feature>
<dbReference type="STRING" id="1173061.A0A0J9XBX9"/>
<feature type="repeat" description="WD" evidence="3">
    <location>
        <begin position="543"/>
        <end position="582"/>
    </location>
</feature>
<dbReference type="PANTHER" id="PTHR22847">
    <property type="entry name" value="WD40 REPEAT PROTEIN"/>
    <property type="match status" value="1"/>
</dbReference>
<keyword evidence="7" id="KW-1185">Reference proteome</keyword>
<evidence type="ECO:0000313" key="6">
    <source>
        <dbReference type="EMBL" id="CDO55032.1"/>
    </source>
</evidence>
<accession>A0A0J9XBX9</accession>
<dbReference type="SMART" id="SM00256">
    <property type="entry name" value="FBOX"/>
    <property type="match status" value="1"/>
</dbReference>
<dbReference type="Gene3D" id="1.20.1280.50">
    <property type="match status" value="1"/>
</dbReference>
<dbReference type="PROSITE" id="PS00678">
    <property type="entry name" value="WD_REPEATS_1"/>
    <property type="match status" value="5"/>
</dbReference>
<comment type="caution">
    <text evidence="6">The sequence shown here is derived from an EMBL/GenBank/DDBJ whole genome shotgun (WGS) entry which is preliminary data.</text>
</comment>
<dbReference type="PANTHER" id="PTHR22847:SF732">
    <property type="entry name" value="F-BOX DOMAIN-CONTAINING PROTEIN"/>
    <property type="match status" value="1"/>
</dbReference>
<feature type="compositionally biased region" description="Acidic residues" evidence="4">
    <location>
        <begin position="701"/>
        <end position="726"/>
    </location>
</feature>
<dbReference type="PROSITE" id="PS50181">
    <property type="entry name" value="FBOX"/>
    <property type="match status" value="1"/>
</dbReference>
<dbReference type="Pfam" id="PF12937">
    <property type="entry name" value="F-box-like"/>
    <property type="match status" value="1"/>
</dbReference>
<dbReference type="AlphaFoldDB" id="A0A0J9XBX9"/>
<evidence type="ECO:0000256" key="4">
    <source>
        <dbReference type="SAM" id="MobiDB-lite"/>
    </source>
</evidence>
<feature type="repeat" description="WD" evidence="3">
    <location>
        <begin position="382"/>
        <end position="421"/>
    </location>
</feature>
<dbReference type="PRINTS" id="PR00320">
    <property type="entry name" value="GPROTEINBRPT"/>
</dbReference>
<keyword evidence="1 3" id="KW-0853">WD repeat</keyword>
<feature type="domain" description="F-box" evidence="5">
    <location>
        <begin position="212"/>
        <end position="259"/>
    </location>
</feature>
<dbReference type="Pfam" id="PF00400">
    <property type="entry name" value="WD40"/>
    <property type="match status" value="6"/>
</dbReference>
<evidence type="ECO:0000256" key="1">
    <source>
        <dbReference type="ARBA" id="ARBA00022574"/>
    </source>
</evidence>
<keyword evidence="2" id="KW-0677">Repeat</keyword>
<protein>
    <submittedName>
        <fullName evidence="6">Similar to Saccharomyces cerevisiae YFL009W CDC4 F-box protein required for G1/S and G2/M transition</fullName>
    </submittedName>
</protein>
<dbReference type="InterPro" id="IPR015943">
    <property type="entry name" value="WD40/YVTN_repeat-like_dom_sf"/>
</dbReference>
<name>A0A0J9XBX9_GEOCN</name>
<dbReference type="OrthoDB" id="190105at2759"/>
<evidence type="ECO:0000256" key="2">
    <source>
        <dbReference type="ARBA" id="ARBA00022737"/>
    </source>
</evidence>
<dbReference type="EMBL" id="CCBN010000009">
    <property type="protein sequence ID" value="CDO55032.1"/>
    <property type="molecule type" value="Genomic_DNA"/>
</dbReference>
<dbReference type="Proteomes" id="UP000242525">
    <property type="component" value="Unassembled WGS sequence"/>
</dbReference>
<feature type="repeat" description="WD" evidence="3">
    <location>
        <begin position="422"/>
        <end position="462"/>
    </location>
</feature>
<proteinExistence type="predicted"/>
<evidence type="ECO:0000313" key="7">
    <source>
        <dbReference type="Proteomes" id="UP000242525"/>
    </source>
</evidence>
<dbReference type="Gene3D" id="2.130.10.10">
    <property type="entry name" value="YVTN repeat-like/Quinoprotein amine dehydrogenase"/>
    <property type="match status" value="1"/>
</dbReference>
<dbReference type="InterPro" id="IPR001680">
    <property type="entry name" value="WD40_rpt"/>
</dbReference>
<dbReference type="InterPro" id="IPR020472">
    <property type="entry name" value="WD40_PAC1"/>
</dbReference>
<dbReference type="PROSITE" id="PS50082">
    <property type="entry name" value="WD_REPEATS_2"/>
    <property type="match status" value="6"/>
</dbReference>
<feature type="compositionally biased region" description="Low complexity" evidence="4">
    <location>
        <begin position="28"/>
        <end position="40"/>
    </location>
</feature>